<dbReference type="AlphaFoldDB" id="A0A8H7WHJ8"/>
<keyword evidence="1" id="KW-0732">Signal</keyword>
<evidence type="ECO:0000313" key="2">
    <source>
        <dbReference type="EMBL" id="KAG4424907.1"/>
    </source>
</evidence>
<sequence length="212" mass="20717">MQFSSSILAFSLLALVASSPMPKKNKAAASSTVAACDSAAVATAVASASATADATAAASTDGAAAAAAAGGDVLSASAYNDFQISGPTAGDAQTKANALFANIDMNNLAAVSANDLKVIKGIHDAAEDAEVQAFNPAIDAATGDAATALQNGKIENKVLKLTAEVLGIQVEAAQGGDDGDLAAEQTKLANNVKLDTAAAGQDSTPVSFDATS</sequence>
<evidence type="ECO:0008006" key="4">
    <source>
        <dbReference type="Google" id="ProtNLM"/>
    </source>
</evidence>
<keyword evidence="3" id="KW-1185">Reference proteome</keyword>
<dbReference type="Proteomes" id="UP000664132">
    <property type="component" value="Unassembled WGS sequence"/>
</dbReference>
<dbReference type="EMBL" id="JAFJYH010000015">
    <property type="protein sequence ID" value="KAG4424907.1"/>
    <property type="molecule type" value="Genomic_DNA"/>
</dbReference>
<organism evidence="2 3">
    <name type="scientific">Cadophora malorum</name>
    <dbReference type="NCBI Taxonomy" id="108018"/>
    <lineage>
        <taxon>Eukaryota</taxon>
        <taxon>Fungi</taxon>
        <taxon>Dikarya</taxon>
        <taxon>Ascomycota</taxon>
        <taxon>Pezizomycotina</taxon>
        <taxon>Leotiomycetes</taxon>
        <taxon>Helotiales</taxon>
        <taxon>Ploettnerulaceae</taxon>
        <taxon>Cadophora</taxon>
    </lineage>
</organism>
<dbReference type="PANTHER" id="PTHR38849:SF1">
    <property type="entry name" value="SMALL SECRETED PROTEIN"/>
    <property type="match status" value="1"/>
</dbReference>
<dbReference type="OrthoDB" id="2151417at2759"/>
<gene>
    <name evidence="2" type="ORF">IFR04_001878</name>
</gene>
<dbReference type="PANTHER" id="PTHR38849">
    <property type="entry name" value="SMALL SECRETED PROTEIN"/>
    <property type="match status" value="1"/>
</dbReference>
<reference evidence="2" key="1">
    <citation type="submission" date="2021-02" db="EMBL/GenBank/DDBJ databases">
        <title>Genome sequence Cadophora malorum strain M34.</title>
        <authorList>
            <person name="Stefanovic E."/>
            <person name="Vu D."/>
            <person name="Scully C."/>
            <person name="Dijksterhuis J."/>
            <person name="Roader J."/>
            <person name="Houbraken J."/>
        </authorList>
    </citation>
    <scope>NUCLEOTIDE SEQUENCE</scope>
    <source>
        <strain evidence="2">M34</strain>
    </source>
</reference>
<evidence type="ECO:0000256" key="1">
    <source>
        <dbReference type="SAM" id="SignalP"/>
    </source>
</evidence>
<proteinExistence type="predicted"/>
<protein>
    <recommendedName>
        <fullName evidence="4">Small secreted protein</fullName>
    </recommendedName>
</protein>
<feature type="chain" id="PRO_5033987299" description="Small secreted protein" evidence="1">
    <location>
        <begin position="19"/>
        <end position="212"/>
    </location>
</feature>
<comment type="caution">
    <text evidence="2">The sequence shown here is derived from an EMBL/GenBank/DDBJ whole genome shotgun (WGS) entry which is preliminary data.</text>
</comment>
<evidence type="ECO:0000313" key="3">
    <source>
        <dbReference type="Proteomes" id="UP000664132"/>
    </source>
</evidence>
<name>A0A8H7WHJ8_9HELO</name>
<accession>A0A8H7WHJ8</accession>
<feature type="signal peptide" evidence="1">
    <location>
        <begin position="1"/>
        <end position="18"/>
    </location>
</feature>